<evidence type="ECO:0000313" key="4">
    <source>
        <dbReference type="Proteomes" id="UP000184462"/>
    </source>
</evidence>
<dbReference type="OrthoDB" id="9778516at2"/>
<proteinExistence type="predicted"/>
<keyword evidence="3" id="KW-0378">Hydrolase</keyword>
<dbReference type="InterPro" id="IPR036034">
    <property type="entry name" value="PDZ_sf"/>
</dbReference>
<keyword evidence="3" id="KW-0645">Protease</keyword>
<dbReference type="Proteomes" id="UP000184462">
    <property type="component" value="Unassembled WGS sequence"/>
</dbReference>
<evidence type="ECO:0000259" key="1">
    <source>
        <dbReference type="Pfam" id="PF05299"/>
    </source>
</evidence>
<dbReference type="AlphaFoldDB" id="A0A1M4W5I2"/>
<dbReference type="SUPFAM" id="SSF55486">
    <property type="entry name" value="Metalloproteases ('zincins'), catalytic domain"/>
    <property type="match status" value="1"/>
</dbReference>
<sequence length="619" mass="70542">MKKISLLVLSSLILVACNIKPKQEKSGVSISLDLVNIDNDQVKVVHDPSVISTETTTFYIPKTIPGTYAINNYGQFVEDFSAISYDGESLPVKQLNQNSWEISNAKELDKVQYLVNDTYDIEGEGDVFSPAGTNIVADEHFMLNLHGFVGYFEGMQEEVHQLEVKRPNDLVASTSLPVASQLNEVNYTTDEFVTNRYFGIIDNPIMYAKPDTTSFDIQGMQVELSIYSPNKTYSTNDLKPALEEMIQAQKAFLGDIDNTPVYSILLYLSDMEATDARGFGALEHHTSTTVVLPETMPLEQLKQTMTDVVSHEFFHIITPLNIHSNEVHYFGYNDPKMSKHLWMYEGVTEYFANLFQVNQGLISEQEFYNRINDKISTAASFDRTMPFTEMSENILEKEYKDSYYNVYQKGALIGMTLDIKLRELSNGEMGILDLMKKLISKYGKEQPFNDDELFDDIVAMTYPEIEDYFDTYISGTTPLDFELFFDKVGLEQTTDMANTGYFLNGQTPFINVNQSTKEVFFRTSYPMNTFFNDLGVEPGDIIKSINGTTYNLDNIRNLIMNSMGWKEGDDFKMTVIRDGEELTFESKLEQPKIEKSTLKAKDLELSSNAYQLRQSWLKS</sequence>
<name>A0A1M4W5I2_9FLAO</name>
<dbReference type="STRING" id="1155689.SAMN05444278_10587"/>
<accession>A0A1M4W5I2</accession>
<dbReference type="Gene3D" id="2.30.42.10">
    <property type="match status" value="1"/>
</dbReference>
<keyword evidence="3" id="KW-0482">Metalloprotease</keyword>
<dbReference type="InterPro" id="IPR007963">
    <property type="entry name" value="Peptidase_M61_catalytic"/>
</dbReference>
<gene>
    <name evidence="3" type="ORF">SAMN05444278_10587</name>
</gene>
<dbReference type="Gene3D" id="1.10.390.10">
    <property type="entry name" value="Neutral Protease Domain 2"/>
    <property type="match status" value="1"/>
</dbReference>
<reference evidence="3 4" key="1">
    <citation type="submission" date="2016-11" db="EMBL/GenBank/DDBJ databases">
        <authorList>
            <person name="Jaros S."/>
            <person name="Januszkiewicz K."/>
            <person name="Wedrychowicz H."/>
        </authorList>
    </citation>
    <scope>NUCLEOTIDE SEQUENCE [LARGE SCALE GENOMIC DNA]</scope>
    <source>
        <strain evidence="3 4">DSM 25661</strain>
    </source>
</reference>
<organism evidence="3 4">
    <name type="scientific">Psychroflexus salarius</name>
    <dbReference type="NCBI Taxonomy" id="1155689"/>
    <lineage>
        <taxon>Bacteria</taxon>
        <taxon>Pseudomonadati</taxon>
        <taxon>Bacteroidota</taxon>
        <taxon>Flavobacteriia</taxon>
        <taxon>Flavobacteriales</taxon>
        <taxon>Flavobacteriaceae</taxon>
        <taxon>Psychroflexus</taxon>
    </lineage>
</organism>
<dbReference type="PROSITE" id="PS51257">
    <property type="entry name" value="PROKAR_LIPOPROTEIN"/>
    <property type="match status" value="1"/>
</dbReference>
<dbReference type="GO" id="GO:0008237">
    <property type="term" value="F:metallopeptidase activity"/>
    <property type="evidence" value="ECO:0007669"/>
    <property type="project" value="UniProtKB-KW"/>
</dbReference>
<dbReference type="Pfam" id="PF17899">
    <property type="entry name" value="Peptidase_M61_N"/>
    <property type="match status" value="1"/>
</dbReference>
<dbReference type="Pfam" id="PF05299">
    <property type="entry name" value="Peptidase_M61"/>
    <property type="match status" value="1"/>
</dbReference>
<feature type="domain" description="Peptidase M61 N-terminal" evidence="2">
    <location>
        <begin position="31"/>
        <end position="209"/>
    </location>
</feature>
<dbReference type="InterPro" id="IPR027268">
    <property type="entry name" value="Peptidase_M4/M1_CTD_sf"/>
</dbReference>
<evidence type="ECO:0000259" key="2">
    <source>
        <dbReference type="Pfam" id="PF17899"/>
    </source>
</evidence>
<dbReference type="RefSeq" id="WP_073193013.1">
    <property type="nucleotide sequence ID" value="NZ_FQTW01000005.1"/>
</dbReference>
<dbReference type="EMBL" id="FQTW01000005">
    <property type="protein sequence ID" value="SHE76410.1"/>
    <property type="molecule type" value="Genomic_DNA"/>
</dbReference>
<keyword evidence="4" id="KW-1185">Reference proteome</keyword>
<protein>
    <submittedName>
        <fullName evidence="3">Predicted metalloprotease, contains C-terminal PDZ domain</fullName>
    </submittedName>
</protein>
<dbReference type="Gene3D" id="2.60.40.3650">
    <property type="match status" value="1"/>
</dbReference>
<feature type="domain" description="Peptidase M61 catalytic" evidence="1">
    <location>
        <begin position="306"/>
        <end position="413"/>
    </location>
</feature>
<dbReference type="GO" id="GO:0006508">
    <property type="term" value="P:proteolysis"/>
    <property type="evidence" value="ECO:0007669"/>
    <property type="project" value="UniProtKB-KW"/>
</dbReference>
<dbReference type="SUPFAM" id="SSF50156">
    <property type="entry name" value="PDZ domain-like"/>
    <property type="match status" value="1"/>
</dbReference>
<evidence type="ECO:0000313" key="3">
    <source>
        <dbReference type="EMBL" id="SHE76410.1"/>
    </source>
</evidence>
<dbReference type="InterPro" id="IPR040756">
    <property type="entry name" value="Peptidase_M61_N"/>
</dbReference>